<evidence type="ECO:0000313" key="3">
    <source>
        <dbReference type="EMBL" id="RKF54796.1"/>
    </source>
</evidence>
<dbReference type="AlphaFoldDB" id="A0A420HBG5"/>
<organism evidence="3 4">
    <name type="scientific">Golovinomyces cichoracearum</name>
    <dbReference type="NCBI Taxonomy" id="62708"/>
    <lineage>
        <taxon>Eukaryota</taxon>
        <taxon>Fungi</taxon>
        <taxon>Dikarya</taxon>
        <taxon>Ascomycota</taxon>
        <taxon>Pezizomycotina</taxon>
        <taxon>Leotiomycetes</taxon>
        <taxon>Erysiphales</taxon>
        <taxon>Erysiphaceae</taxon>
        <taxon>Golovinomyces</taxon>
    </lineage>
</organism>
<protein>
    <recommendedName>
        <fullName evidence="2">Retroviral polymerase SH3-like domain-containing protein</fullName>
    </recommendedName>
</protein>
<comment type="caution">
    <text evidence="3">The sequence shown here is derived from an EMBL/GenBank/DDBJ whole genome shotgun (WGS) entry which is preliminary data.</text>
</comment>
<keyword evidence="4" id="KW-1185">Reference proteome</keyword>
<feature type="region of interest" description="Disordered" evidence="1">
    <location>
        <begin position="296"/>
        <end position="319"/>
    </location>
</feature>
<name>A0A420HBG5_9PEZI</name>
<dbReference type="Proteomes" id="UP000283383">
    <property type="component" value="Unassembled WGS sequence"/>
</dbReference>
<evidence type="ECO:0000259" key="2">
    <source>
        <dbReference type="Pfam" id="PF25597"/>
    </source>
</evidence>
<evidence type="ECO:0000256" key="1">
    <source>
        <dbReference type="SAM" id="MobiDB-lite"/>
    </source>
</evidence>
<evidence type="ECO:0000313" key="4">
    <source>
        <dbReference type="Proteomes" id="UP000283383"/>
    </source>
</evidence>
<accession>A0A420HBG5</accession>
<dbReference type="InterPro" id="IPR057670">
    <property type="entry name" value="SH3_retrovirus"/>
</dbReference>
<dbReference type="Pfam" id="PF14223">
    <property type="entry name" value="Retrotran_gag_2"/>
    <property type="match status" value="1"/>
</dbReference>
<feature type="domain" description="Retroviral polymerase SH3-like" evidence="2">
    <location>
        <begin position="30"/>
        <end position="91"/>
    </location>
</feature>
<reference evidence="3 4" key="1">
    <citation type="journal article" date="2018" name="BMC Genomics">
        <title>Comparative genome analyses reveal sequence features reflecting distinct modes of host-adaptation between dicot and monocot powdery mildew.</title>
        <authorList>
            <person name="Wu Y."/>
            <person name="Ma X."/>
            <person name="Pan Z."/>
            <person name="Kale S.D."/>
            <person name="Song Y."/>
            <person name="King H."/>
            <person name="Zhang Q."/>
            <person name="Presley C."/>
            <person name="Deng X."/>
            <person name="Wei C.I."/>
            <person name="Xiao S."/>
        </authorList>
    </citation>
    <scope>NUCLEOTIDE SEQUENCE [LARGE SCALE GENOMIC DNA]</scope>
    <source>
        <strain evidence="3">UMSG3</strain>
    </source>
</reference>
<sequence>MRVLSPTDYTVHATRRFHLQTFYKISINRIPKPGKFEPRAEKGWFLGFQQNTSKNYIIYHPQRTPTQGLKWVLSFTPHVTFNEDVMFGDKPEPVFIASTNPSTSTLAGNSQTASHFEGEHQPLLSKDDTIDTPLASDINNEAPLSQDINMESPGPESAITDSLSPEVSFTNPVPTQCNSLLPIEVCHSPQSISAANDILIYEELQTSLPPAQTTQLKLTHQSLADRQVQPSQIDLVPLELETSYQQEKSRNENETSYMVKTHPKLEAQGEPHSEETELEVDNASLDFIMTGWQPIPPITGKKRKRSPEPTMVETRHERKEELQNAYVVHRGQAKKNILESIDLAHAAEISHLVEPKEMWDYLNLKYEGENFQRLHQLTRDLLGISKLKNMPVDANVSRLQALNRSIAQQNPKLELPEEWLLKILIVSMPDEYETKMAIIKSINAQLTLGYVHARLREKETLMQAPIEQLEALNIAK</sequence>
<dbReference type="EMBL" id="MCBQ01020681">
    <property type="protein sequence ID" value="RKF54796.1"/>
    <property type="molecule type" value="Genomic_DNA"/>
</dbReference>
<feature type="non-terminal residue" evidence="3">
    <location>
        <position position="476"/>
    </location>
</feature>
<dbReference type="Pfam" id="PF25597">
    <property type="entry name" value="SH3_retrovirus"/>
    <property type="match status" value="1"/>
</dbReference>
<gene>
    <name evidence="3" type="ORF">GcM3_206031</name>
</gene>
<proteinExistence type="predicted"/>